<dbReference type="Proteomes" id="UP001139722">
    <property type="component" value="Unassembled WGS sequence"/>
</dbReference>
<feature type="compositionally biased region" description="Low complexity" evidence="1">
    <location>
        <begin position="38"/>
        <end position="74"/>
    </location>
</feature>
<dbReference type="OrthoDB" id="5244723at2"/>
<keyword evidence="4" id="KW-1185">Reference proteome</keyword>
<feature type="transmembrane region" description="Helical" evidence="2">
    <location>
        <begin position="165"/>
        <end position="189"/>
    </location>
</feature>
<evidence type="ECO:0000313" key="3">
    <source>
        <dbReference type="EMBL" id="MCP2372187.1"/>
    </source>
</evidence>
<feature type="region of interest" description="Disordered" evidence="1">
    <location>
        <begin position="1"/>
        <end position="77"/>
    </location>
</feature>
<evidence type="ECO:0000313" key="4">
    <source>
        <dbReference type="Proteomes" id="UP001139722"/>
    </source>
</evidence>
<comment type="caution">
    <text evidence="3">The sequence shown here is derived from an EMBL/GenBank/DDBJ whole genome shotgun (WGS) entry which is preliminary data.</text>
</comment>
<keyword evidence="2" id="KW-0812">Transmembrane</keyword>
<feature type="transmembrane region" description="Helical" evidence="2">
    <location>
        <begin position="201"/>
        <end position="225"/>
    </location>
</feature>
<protein>
    <submittedName>
        <fullName evidence="3">Uncharacterized protein</fullName>
    </submittedName>
</protein>
<proteinExistence type="predicted"/>
<accession>A0A9X2H0S0</accession>
<reference evidence="3" key="1">
    <citation type="submission" date="2022-06" db="EMBL/GenBank/DDBJ databases">
        <title>Sequencing the genomes of 1000 actinobacteria strains.</title>
        <authorList>
            <person name="Klenk H.-P."/>
        </authorList>
    </citation>
    <scope>NUCLEOTIDE SEQUENCE</scope>
    <source>
        <strain evidence="3">DSM 22016</strain>
    </source>
</reference>
<evidence type="ECO:0000256" key="2">
    <source>
        <dbReference type="SAM" id="Phobius"/>
    </source>
</evidence>
<feature type="transmembrane region" description="Helical" evidence="2">
    <location>
        <begin position="118"/>
        <end position="145"/>
    </location>
</feature>
<feature type="transmembrane region" description="Helical" evidence="2">
    <location>
        <begin position="245"/>
        <end position="266"/>
    </location>
</feature>
<feature type="compositionally biased region" description="Basic and acidic residues" evidence="1">
    <location>
        <begin position="21"/>
        <end position="33"/>
    </location>
</feature>
<dbReference type="RefSeq" id="WP_156997699.1">
    <property type="nucleotide sequence ID" value="NZ_JAMZDY010000001.1"/>
</dbReference>
<keyword evidence="2" id="KW-1133">Transmembrane helix</keyword>
<evidence type="ECO:0000256" key="1">
    <source>
        <dbReference type="SAM" id="MobiDB-lite"/>
    </source>
</evidence>
<name>A0A9X2H0S0_9MICO</name>
<dbReference type="AlphaFoldDB" id="A0A9X2H0S0"/>
<gene>
    <name evidence="3" type="ORF">BJ978_002863</name>
</gene>
<sequence length="286" mass="28841">MSTPRVPEDRDVDRSATTAVIDDRHVGAADARETAVSPTIEPTAEPTAEPTGGPGAAPAVAPAAPGAGPSAGRPDTIDADAASVDAVPIDDDEAALRGAAARRIVVARQREAFGGVKLGSALFGWLTATGTAAILTGAVAGLGAVLGFDTPDRAVVITGVASESLGWFAVAILAAILLVSYWCGGYVAARMARFNGAVQGLAVWVWALVIAIVVSLVSVIIGSQIDEVADANVFPRITMTAEEFTVAGLIASAVVLIASLAGAVLGGMSGTRYHRRVDRAGFADAS</sequence>
<feature type="compositionally biased region" description="Basic and acidic residues" evidence="1">
    <location>
        <begin position="1"/>
        <end position="14"/>
    </location>
</feature>
<organism evidence="3 4">
    <name type="scientific">Agromyces terreus</name>
    <dbReference type="NCBI Taxonomy" id="424795"/>
    <lineage>
        <taxon>Bacteria</taxon>
        <taxon>Bacillati</taxon>
        <taxon>Actinomycetota</taxon>
        <taxon>Actinomycetes</taxon>
        <taxon>Micrococcales</taxon>
        <taxon>Microbacteriaceae</taxon>
        <taxon>Agromyces</taxon>
    </lineage>
</organism>
<dbReference type="EMBL" id="JAMZDY010000001">
    <property type="protein sequence ID" value="MCP2372187.1"/>
    <property type="molecule type" value="Genomic_DNA"/>
</dbReference>
<keyword evidence="2" id="KW-0472">Membrane</keyword>